<comment type="subcellular location">
    <subcellularLocation>
        <location evidence="1">Cell membrane</location>
        <topology evidence="1">Multi-pass membrane protein</topology>
    </subcellularLocation>
    <subcellularLocation>
        <location evidence="6">Membrane</location>
        <topology evidence="6">Multi-pass membrane protein</topology>
    </subcellularLocation>
</comment>
<accession>A0ABU9B0N6</accession>
<evidence type="ECO:0000256" key="5">
    <source>
        <dbReference type="ARBA" id="ARBA00023136"/>
    </source>
</evidence>
<evidence type="ECO:0000259" key="8">
    <source>
        <dbReference type="Pfam" id="PF01618"/>
    </source>
</evidence>
<keyword evidence="3 7" id="KW-0812">Transmembrane</keyword>
<feature type="transmembrane region" description="Helical" evidence="7">
    <location>
        <begin position="60"/>
        <end position="79"/>
    </location>
</feature>
<evidence type="ECO:0000313" key="10">
    <source>
        <dbReference type="Proteomes" id="UP001371305"/>
    </source>
</evidence>
<evidence type="ECO:0000256" key="7">
    <source>
        <dbReference type="SAM" id="Phobius"/>
    </source>
</evidence>
<keyword evidence="2" id="KW-1003">Cell membrane</keyword>
<keyword evidence="4 7" id="KW-1133">Transmembrane helix</keyword>
<dbReference type="EMBL" id="JBBUKT010000011">
    <property type="protein sequence ID" value="MEK7953328.1"/>
    <property type="molecule type" value="Genomic_DNA"/>
</dbReference>
<feature type="transmembrane region" description="Helical" evidence="7">
    <location>
        <begin position="159"/>
        <end position="186"/>
    </location>
</feature>
<comment type="caution">
    <text evidence="9">The sequence shown here is derived from an EMBL/GenBank/DDBJ whole genome shotgun (WGS) entry which is preliminary data.</text>
</comment>
<evidence type="ECO:0000313" key="9">
    <source>
        <dbReference type="EMBL" id="MEK7953328.1"/>
    </source>
</evidence>
<keyword evidence="6" id="KW-0653">Protein transport</keyword>
<evidence type="ECO:0000256" key="2">
    <source>
        <dbReference type="ARBA" id="ARBA00022475"/>
    </source>
</evidence>
<evidence type="ECO:0000256" key="3">
    <source>
        <dbReference type="ARBA" id="ARBA00022692"/>
    </source>
</evidence>
<organism evidence="9 10">
    <name type="scientific">Luteolibacter soli</name>
    <dbReference type="NCBI Taxonomy" id="3135280"/>
    <lineage>
        <taxon>Bacteria</taxon>
        <taxon>Pseudomonadati</taxon>
        <taxon>Verrucomicrobiota</taxon>
        <taxon>Verrucomicrobiia</taxon>
        <taxon>Verrucomicrobiales</taxon>
        <taxon>Verrucomicrobiaceae</taxon>
        <taxon>Luteolibacter</taxon>
    </lineage>
</organism>
<dbReference type="Pfam" id="PF01618">
    <property type="entry name" value="MotA_ExbB"/>
    <property type="match status" value="1"/>
</dbReference>
<sequence>MNIRSLFNRLSGAFRVVLLAGAVILFAGSLVETSMAAETPAAEGAHGPQKKSLMDNIKQGGIVMWPIGICSLFTIYLVVDIYLRTSDKKLAPDEEVEKAQQLFMAGDYVNAYQVMKATPCAYNNIVKYGLSYVGKGKDQTEEALLVELGRENSRLQNKINYLSVIGVCTPMIGLLGTVVGMMGAFAALGTSGAGDTAALSGHIGEVLVATASGLFIAIPAFMFFYVLRNRLLAKMHDLEDKVMSLFRNMPYEHFHGLEIGEEVTYAALPNWLGEDAVSQ</sequence>
<dbReference type="PANTHER" id="PTHR30625">
    <property type="entry name" value="PROTEIN TOLQ"/>
    <property type="match status" value="1"/>
</dbReference>
<evidence type="ECO:0000256" key="6">
    <source>
        <dbReference type="RuleBase" id="RU004057"/>
    </source>
</evidence>
<comment type="similarity">
    <text evidence="6">Belongs to the exbB/tolQ family.</text>
</comment>
<gene>
    <name evidence="9" type="ORF">WKV53_22630</name>
</gene>
<evidence type="ECO:0000256" key="1">
    <source>
        <dbReference type="ARBA" id="ARBA00004651"/>
    </source>
</evidence>
<proteinExistence type="inferred from homology"/>
<evidence type="ECO:0000256" key="4">
    <source>
        <dbReference type="ARBA" id="ARBA00022989"/>
    </source>
</evidence>
<reference evidence="9 10" key="1">
    <citation type="submission" date="2024-04" db="EMBL/GenBank/DDBJ databases">
        <title>Luteolibacter sp. isolated from soil.</title>
        <authorList>
            <person name="An J."/>
        </authorList>
    </citation>
    <scope>NUCLEOTIDE SEQUENCE [LARGE SCALE GENOMIC DNA]</scope>
    <source>
        <strain evidence="9 10">Y139</strain>
    </source>
</reference>
<dbReference type="RefSeq" id="WP_341407094.1">
    <property type="nucleotide sequence ID" value="NZ_JBBUKT010000011.1"/>
</dbReference>
<protein>
    <submittedName>
        <fullName evidence="9">MotA/TolQ/ExbB proton channel family protein</fullName>
    </submittedName>
</protein>
<dbReference type="InterPro" id="IPR050790">
    <property type="entry name" value="ExbB/TolQ_transport"/>
</dbReference>
<feature type="domain" description="MotA/TolQ/ExbB proton channel" evidence="8">
    <location>
        <begin position="124"/>
        <end position="239"/>
    </location>
</feature>
<dbReference type="PANTHER" id="PTHR30625:SF17">
    <property type="entry name" value="TOLQ-RELATED"/>
    <property type="match status" value="1"/>
</dbReference>
<keyword evidence="5 7" id="KW-0472">Membrane</keyword>
<keyword evidence="6" id="KW-0813">Transport</keyword>
<keyword evidence="10" id="KW-1185">Reference proteome</keyword>
<dbReference type="Proteomes" id="UP001371305">
    <property type="component" value="Unassembled WGS sequence"/>
</dbReference>
<dbReference type="InterPro" id="IPR002898">
    <property type="entry name" value="MotA_ExbB_proton_chnl"/>
</dbReference>
<feature type="transmembrane region" description="Helical" evidence="7">
    <location>
        <begin position="206"/>
        <end position="227"/>
    </location>
</feature>
<name>A0ABU9B0N6_9BACT</name>